<comment type="caution">
    <text evidence="2">The sequence shown here is derived from an EMBL/GenBank/DDBJ whole genome shotgun (WGS) entry which is preliminary data.</text>
</comment>
<reference evidence="2 3" key="1">
    <citation type="submission" date="2024-01" db="EMBL/GenBank/DDBJ databases">
        <title>The genomes of 5 underutilized Papilionoideae crops provide insights into root nodulation and disease resistanc.</title>
        <authorList>
            <person name="Yuan L."/>
        </authorList>
    </citation>
    <scope>NUCLEOTIDE SEQUENCE [LARGE SCALE GENOMIC DNA]</scope>
    <source>
        <strain evidence="2">ZHUSHIDOU_FW_LH</strain>
        <tissue evidence="2">Leaf</tissue>
    </source>
</reference>
<organism evidence="2 3">
    <name type="scientific">Crotalaria pallida</name>
    <name type="common">Smooth rattlebox</name>
    <name type="synonym">Crotalaria striata</name>
    <dbReference type="NCBI Taxonomy" id="3830"/>
    <lineage>
        <taxon>Eukaryota</taxon>
        <taxon>Viridiplantae</taxon>
        <taxon>Streptophyta</taxon>
        <taxon>Embryophyta</taxon>
        <taxon>Tracheophyta</taxon>
        <taxon>Spermatophyta</taxon>
        <taxon>Magnoliopsida</taxon>
        <taxon>eudicotyledons</taxon>
        <taxon>Gunneridae</taxon>
        <taxon>Pentapetalae</taxon>
        <taxon>rosids</taxon>
        <taxon>fabids</taxon>
        <taxon>Fabales</taxon>
        <taxon>Fabaceae</taxon>
        <taxon>Papilionoideae</taxon>
        <taxon>50 kb inversion clade</taxon>
        <taxon>genistoids sensu lato</taxon>
        <taxon>core genistoids</taxon>
        <taxon>Crotalarieae</taxon>
        <taxon>Crotalaria</taxon>
    </lineage>
</organism>
<feature type="region of interest" description="Disordered" evidence="1">
    <location>
        <begin position="140"/>
        <end position="189"/>
    </location>
</feature>
<evidence type="ECO:0000313" key="2">
    <source>
        <dbReference type="EMBL" id="KAK7260140.1"/>
    </source>
</evidence>
<dbReference type="Proteomes" id="UP001372338">
    <property type="component" value="Unassembled WGS sequence"/>
</dbReference>
<evidence type="ECO:0000313" key="3">
    <source>
        <dbReference type="Proteomes" id="UP001372338"/>
    </source>
</evidence>
<accession>A0AAN9I1E8</accession>
<keyword evidence="3" id="KW-1185">Reference proteome</keyword>
<protein>
    <submittedName>
        <fullName evidence="2">Uncharacterized protein</fullName>
    </submittedName>
</protein>
<sequence>MKLSEENSKRASNQKYKYRGSRAGYRGIEEDKLIAIGKAPSVTSIDPDTLWVEGQLNKNGEIDNPTTQEAIDRLNSQDLDSNALLSKALNRPEHSSRLLGVGLGVSRKTFLRPQKRARREDIVMLEKKLNYVLEKLHAMENNKGQNNDQVKDQEKDQNKDQDEDQNKDQDEDQNKEQVENQPNISCPDPSVKDSCTFATHNMPEVFANLLISYFTSSTVRT</sequence>
<proteinExistence type="predicted"/>
<gene>
    <name evidence="2" type="ORF">RIF29_25937</name>
</gene>
<evidence type="ECO:0000256" key="1">
    <source>
        <dbReference type="SAM" id="MobiDB-lite"/>
    </source>
</evidence>
<dbReference type="AlphaFoldDB" id="A0AAN9I1E8"/>
<dbReference type="EMBL" id="JAYWIO010000005">
    <property type="protein sequence ID" value="KAK7260140.1"/>
    <property type="molecule type" value="Genomic_DNA"/>
</dbReference>
<name>A0AAN9I1E8_CROPI</name>
<feature type="compositionally biased region" description="Basic and acidic residues" evidence="1">
    <location>
        <begin position="149"/>
        <end position="178"/>
    </location>
</feature>